<dbReference type="EMBL" id="CP036274">
    <property type="protein sequence ID" value="QDU27601.1"/>
    <property type="molecule type" value="Genomic_DNA"/>
</dbReference>
<protein>
    <submittedName>
        <fullName evidence="3">FMN-binding domain protein</fullName>
    </submittedName>
</protein>
<keyword evidence="4" id="KW-1185">Reference proteome</keyword>
<dbReference type="InterPro" id="IPR007329">
    <property type="entry name" value="FMN-bd"/>
</dbReference>
<dbReference type="Pfam" id="PF04205">
    <property type="entry name" value="FMN_bind"/>
    <property type="match status" value="1"/>
</dbReference>
<dbReference type="KEGG" id="aagg:ETAA8_26890"/>
<dbReference type="Gene3D" id="1.25.40.10">
    <property type="entry name" value="Tetratricopeptide repeat domain"/>
    <property type="match status" value="1"/>
</dbReference>
<feature type="signal peptide" evidence="1">
    <location>
        <begin position="1"/>
        <end position="24"/>
    </location>
</feature>
<dbReference type="OrthoDB" id="240053at2"/>
<feature type="domain" description="FMN-binding" evidence="2">
    <location>
        <begin position="374"/>
        <end position="447"/>
    </location>
</feature>
<feature type="chain" id="PRO_5021920469" evidence="1">
    <location>
        <begin position="25"/>
        <end position="448"/>
    </location>
</feature>
<dbReference type="AlphaFoldDB" id="A0A517YBL0"/>
<dbReference type="GO" id="GO:0016020">
    <property type="term" value="C:membrane"/>
    <property type="evidence" value="ECO:0007669"/>
    <property type="project" value="InterPro"/>
</dbReference>
<evidence type="ECO:0000256" key="1">
    <source>
        <dbReference type="SAM" id="SignalP"/>
    </source>
</evidence>
<organism evidence="3 4">
    <name type="scientific">Anatilimnocola aggregata</name>
    <dbReference type="NCBI Taxonomy" id="2528021"/>
    <lineage>
        <taxon>Bacteria</taxon>
        <taxon>Pseudomonadati</taxon>
        <taxon>Planctomycetota</taxon>
        <taxon>Planctomycetia</taxon>
        <taxon>Pirellulales</taxon>
        <taxon>Pirellulaceae</taxon>
        <taxon>Anatilimnocola</taxon>
    </lineage>
</organism>
<dbReference type="SUPFAM" id="SSF48452">
    <property type="entry name" value="TPR-like"/>
    <property type="match status" value="1"/>
</dbReference>
<evidence type="ECO:0000313" key="3">
    <source>
        <dbReference type="EMBL" id="QDU27601.1"/>
    </source>
</evidence>
<reference evidence="3 4" key="1">
    <citation type="submission" date="2019-02" db="EMBL/GenBank/DDBJ databases">
        <title>Deep-cultivation of Planctomycetes and their phenomic and genomic characterization uncovers novel biology.</title>
        <authorList>
            <person name="Wiegand S."/>
            <person name="Jogler M."/>
            <person name="Boedeker C."/>
            <person name="Pinto D."/>
            <person name="Vollmers J."/>
            <person name="Rivas-Marin E."/>
            <person name="Kohn T."/>
            <person name="Peeters S.H."/>
            <person name="Heuer A."/>
            <person name="Rast P."/>
            <person name="Oberbeckmann S."/>
            <person name="Bunk B."/>
            <person name="Jeske O."/>
            <person name="Meyerdierks A."/>
            <person name="Storesund J.E."/>
            <person name="Kallscheuer N."/>
            <person name="Luecker S."/>
            <person name="Lage O.M."/>
            <person name="Pohl T."/>
            <person name="Merkel B.J."/>
            <person name="Hornburger P."/>
            <person name="Mueller R.-W."/>
            <person name="Bruemmer F."/>
            <person name="Labrenz M."/>
            <person name="Spormann A.M."/>
            <person name="Op den Camp H."/>
            <person name="Overmann J."/>
            <person name="Amann R."/>
            <person name="Jetten M.S.M."/>
            <person name="Mascher T."/>
            <person name="Medema M.H."/>
            <person name="Devos D.P."/>
            <person name="Kaster A.-K."/>
            <person name="Ovreas L."/>
            <person name="Rohde M."/>
            <person name="Galperin M.Y."/>
            <person name="Jogler C."/>
        </authorList>
    </citation>
    <scope>NUCLEOTIDE SEQUENCE [LARGE SCALE GENOMIC DNA]</scope>
    <source>
        <strain evidence="3 4">ETA_A8</strain>
    </source>
</reference>
<proteinExistence type="predicted"/>
<evidence type="ECO:0000313" key="4">
    <source>
        <dbReference type="Proteomes" id="UP000315017"/>
    </source>
</evidence>
<sequence length="448" mass="49202" precursor="true">MLPQIRTALLTVLLVATFTSLATAADVIELLSGAKVTGEIVLRDDKNVYIKAILSGVTFNRTYALSSVHAITTTDGTRTVINEKGAAPAKGPITKSVSPKVAGTRPGVSTKQQGTRAELDALIEREGRAPPEWFEATPLNYPQTLNLAFDQPAPMSGWNNQKNVTQFLWDIVNPNPNRWKEGVRLMHHLLTMHKDDKDKSERIMLTLAGMYHNLHEDYARSAFWYRAAGVERDPTKSQQFMANSATLAECYWKLGYPAEAVKLMVRTPSTYAQIKLLGDMGETDQAIKQLQHSFTQQPEVAYLAAGDVCHVAGRYREALNYYQKLLDLPVPAKPNNRLVKNRARASANVAAIKAFELFDLSKVADGDYQSASQGYEGPVEVKVSVSGGKITTVAVTNHREKQFYSAISDTPRKIIAKQTVRGIDTTSHATITSEAIVNATAKALAGNK</sequence>
<dbReference type="InterPro" id="IPR011990">
    <property type="entry name" value="TPR-like_helical_dom_sf"/>
</dbReference>
<name>A0A517YBL0_9BACT</name>
<dbReference type="Gene3D" id="3.90.1010.20">
    <property type="match status" value="1"/>
</dbReference>
<evidence type="ECO:0000259" key="2">
    <source>
        <dbReference type="SMART" id="SM00900"/>
    </source>
</evidence>
<gene>
    <name evidence="3" type="ORF">ETAA8_26890</name>
</gene>
<dbReference type="SMART" id="SM00900">
    <property type="entry name" value="FMN_bind"/>
    <property type="match status" value="1"/>
</dbReference>
<keyword evidence="1" id="KW-0732">Signal</keyword>
<dbReference type="Proteomes" id="UP000315017">
    <property type="component" value="Chromosome"/>
</dbReference>
<dbReference type="GO" id="GO:0010181">
    <property type="term" value="F:FMN binding"/>
    <property type="evidence" value="ECO:0007669"/>
    <property type="project" value="InterPro"/>
</dbReference>
<accession>A0A517YBL0</accession>